<dbReference type="PANTHER" id="PTHR13198:SF4">
    <property type="entry name" value="E3 UBIQUITIN-PROTEIN LIGASE RNF25"/>
    <property type="match status" value="1"/>
</dbReference>
<dbReference type="AlphaFoldDB" id="A0A843VXT2"/>
<evidence type="ECO:0000313" key="5">
    <source>
        <dbReference type="EMBL" id="MQM00666.1"/>
    </source>
</evidence>
<dbReference type="OrthoDB" id="432311at2759"/>
<evidence type="ECO:0008006" key="7">
    <source>
        <dbReference type="Google" id="ProtNLM"/>
    </source>
</evidence>
<dbReference type="FunFam" id="3.30.40.10:FF:000914">
    <property type="entry name" value="RWD domain-containing protein"/>
    <property type="match status" value="1"/>
</dbReference>
<keyword evidence="6" id="KW-1185">Reference proteome</keyword>
<dbReference type="SMART" id="SM00184">
    <property type="entry name" value="RING"/>
    <property type="match status" value="1"/>
</dbReference>
<dbReference type="Gene3D" id="3.30.40.10">
    <property type="entry name" value="Zinc/RING finger domain, C3HC4 (zinc finger)"/>
    <property type="match status" value="1"/>
</dbReference>
<feature type="domain" description="RWD" evidence="4">
    <location>
        <begin position="65"/>
        <end position="171"/>
    </location>
</feature>
<dbReference type="GO" id="GO:0010468">
    <property type="term" value="P:regulation of gene expression"/>
    <property type="evidence" value="ECO:0007669"/>
    <property type="project" value="UniProtKB-ARBA"/>
</dbReference>
<dbReference type="GO" id="GO:0009893">
    <property type="term" value="P:positive regulation of metabolic process"/>
    <property type="evidence" value="ECO:0007669"/>
    <property type="project" value="UniProtKB-ARBA"/>
</dbReference>
<feature type="compositionally biased region" description="Basic residues" evidence="2">
    <location>
        <begin position="423"/>
        <end position="441"/>
    </location>
</feature>
<gene>
    <name evidence="5" type="ORF">Taro_033401</name>
</gene>
<dbReference type="GO" id="GO:0051246">
    <property type="term" value="P:regulation of protein metabolic process"/>
    <property type="evidence" value="ECO:0007669"/>
    <property type="project" value="UniProtKB-ARBA"/>
</dbReference>
<dbReference type="InterPro" id="IPR016135">
    <property type="entry name" value="UBQ-conjugating_enzyme/RWD"/>
</dbReference>
<dbReference type="Pfam" id="PF05773">
    <property type="entry name" value="RWD"/>
    <property type="match status" value="1"/>
</dbReference>
<evidence type="ECO:0000259" key="3">
    <source>
        <dbReference type="PROSITE" id="PS50089"/>
    </source>
</evidence>
<dbReference type="SMART" id="SM00591">
    <property type="entry name" value="RWD"/>
    <property type="match status" value="1"/>
</dbReference>
<keyword evidence="1" id="KW-0479">Metal-binding</keyword>
<dbReference type="SUPFAM" id="SSF54495">
    <property type="entry name" value="UBC-like"/>
    <property type="match status" value="1"/>
</dbReference>
<dbReference type="SUPFAM" id="SSF57850">
    <property type="entry name" value="RING/U-box"/>
    <property type="match status" value="1"/>
</dbReference>
<organism evidence="5 6">
    <name type="scientific">Colocasia esculenta</name>
    <name type="common">Wild taro</name>
    <name type="synonym">Arum esculentum</name>
    <dbReference type="NCBI Taxonomy" id="4460"/>
    <lineage>
        <taxon>Eukaryota</taxon>
        <taxon>Viridiplantae</taxon>
        <taxon>Streptophyta</taxon>
        <taxon>Embryophyta</taxon>
        <taxon>Tracheophyta</taxon>
        <taxon>Spermatophyta</taxon>
        <taxon>Magnoliopsida</taxon>
        <taxon>Liliopsida</taxon>
        <taxon>Araceae</taxon>
        <taxon>Aroideae</taxon>
        <taxon>Colocasieae</taxon>
        <taxon>Colocasia</taxon>
    </lineage>
</organism>
<dbReference type="GO" id="GO:0061630">
    <property type="term" value="F:ubiquitin protein ligase activity"/>
    <property type="evidence" value="ECO:0007669"/>
    <property type="project" value="InterPro"/>
</dbReference>
<dbReference type="GO" id="GO:0008270">
    <property type="term" value="F:zinc ion binding"/>
    <property type="evidence" value="ECO:0007669"/>
    <property type="project" value="UniProtKB-KW"/>
</dbReference>
<feature type="domain" description="RING-type" evidence="3">
    <location>
        <begin position="178"/>
        <end position="256"/>
    </location>
</feature>
<sequence length="468" mass="52098">MDINPGCRINSDGSSMLSYRVDPTCLHITAERLALGDAQPRDGPAGPLHPPNAMAGATEEGEVLAEVEAMQAVYGEDCRVLRPFPPHLDVYIRPRTADDSSQQFVEAILGIRAGAQYPDEPPCIILVESKGLDEKRQEHLTAVLQNKAQVLSSCLMLVALCEEAVEVLSNMNHPEGNCPLCLYPLFREDATGLPFMKLMSCFHCFHSECILGWWKWLQRQTGNNVNNQIMPTRQLESQRGTHVSINQSLGNCPVCRMVFHAKDIEHVLHLLETCTAEEVCTALVLKAGGYLCFTVADIDRLLLPQLLKIVLVSSYITLDLISYAHQSFEVTAPEDVEIVVLQSDVESTRRQKFEALLNLQREKSGLIEPKKDLVVVPGMFLPDRVTRPAVSSGDNAEHIEGGPTNEMVAGDSNNASSKPTMNVHKHTNMRRGRAHNPRKHPNAPASRKQWSAQPSRKQWIKKDNDMDY</sequence>
<dbReference type="InterPro" id="IPR013083">
    <property type="entry name" value="Znf_RING/FYVE/PHD"/>
</dbReference>
<dbReference type="PROSITE" id="PS50089">
    <property type="entry name" value="ZF_RING_2"/>
    <property type="match status" value="1"/>
</dbReference>
<dbReference type="InterPro" id="IPR006575">
    <property type="entry name" value="RWD_dom"/>
</dbReference>
<keyword evidence="1" id="KW-0862">Zinc</keyword>
<dbReference type="Proteomes" id="UP000652761">
    <property type="component" value="Unassembled WGS sequence"/>
</dbReference>
<dbReference type="GO" id="GO:0033554">
    <property type="term" value="P:cellular response to stress"/>
    <property type="evidence" value="ECO:0007669"/>
    <property type="project" value="UniProtKB-ARBA"/>
</dbReference>
<dbReference type="PANTHER" id="PTHR13198">
    <property type="entry name" value="RING FINGER PROTEIN 25"/>
    <property type="match status" value="1"/>
</dbReference>
<accession>A0A843VXT2</accession>
<evidence type="ECO:0000256" key="1">
    <source>
        <dbReference type="PROSITE-ProRule" id="PRU00175"/>
    </source>
</evidence>
<keyword evidence="1" id="KW-0863">Zinc-finger</keyword>
<proteinExistence type="predicted"/>
<dbReference type="InterPro" id="IPR039133">
    <property type="entry name" value="RNF25"/>
</dbReference>
<dbReference type="PROSITE" id="PS50908">
    <property type="entry name" value="RWD"/>
    <property type="match status" value="1"/>
</dbReference>
<dbReference type="GO" id="GO:0016567">
    <property type="term" value="P:protein ubiquitination"/>
    <property type="evidence" value="ECO:0007669"/>
    <property type="project" value="TreeGrafter"/>
</dbReference>
<name>A0A843VXT2_COLES</name>
<feature type="compositionally biased region" description="Polar residues" evidence="2">
    <location>
        <begin position="411"/>
        <end position="420"/>
    </location>
</feature>
<dbReference type="GO" id="GO:0005634">
    <property type="term" value="C:nucleus"/>
    <property type="evidence" value="ECO:0007669"/>
    <property type="project" value="TreeGrafter"/>
</dbReference>
<dbReference type="EMBL" id="NMUH01002546">
    <property type="protein sequence ID" value="MQM00666.1"/>
    <property type="molecule type" value="Genomic_DNA"/>
</dbReference>
<evidence type="ECO:0000313" key="6">
    <source>
        <dbReference type="Proteomes" id="UP000652761"/>
    </source>
</evidence>
<feature type="region of interest" description="Disordered" evidence="2">
    <location>
        <begin position="387"/>
        <end position="468"/>
    </location>
</feature>
<dbReference type="FunFam" id="3.10.110.10:FF:000050">
    <property type="entry name" value="eIF-2-alpha kinase GCN2"/>
    <property type="match status" value="1"/>
</dbReference>
<protein>
    <recommendedName>
        <fullName evidence="7">RWD domain-containing protein</fullName>
    </recommendedName>
</protein>
<dbReference type="Gene3D" id="3.10.110.10">
    <property type="entry name" value="Ubiquitin Conjugating Enzyme"/>
    <property type="match status" value="1"/>
</dbReference>
<dbReference type="InterPro" id="IPR001841">
    <property type="entry name" value="Znf_RING"/>
</dbReference>
<evidence type="ECO:0000256" key="2">
    <source>
        <dbReference type="SAM" id="MobiDB-lite"/>
    </source>
</evidence>
<evidence type="ECO:0000259" key="4">
    <source>
        <dbReference type="PROSITE" id="PS50908"/>
    </source>
</evidence>
<dbReference type="CDD" id="cd23818">
    <property type="entry name" value="RWD_RNF25"/>
    <property type="match status" value="1"/>
</dbReference>
<reference evidence="5" key="1">
    <citation type="submission" date="2017-07" db="EMBL/GenBank/DDBJ databases">
        <title>Taro Niue Genome Assembly and Annotation.</title>
        <authorList>
            <person name="Atibalentja N."/>
            <person name="Keating K."/>
            <person name="Fields C.J."/>
        </authorList>
    </citation>
    <scope>NUCLEOTIDE SEQUENCE</scope>
    <source>
        <strain evidence="5">Niue_2</strain>
        <tissue evidence="5">Leaf</tissue>
    </source>
</reference>
<comment type="caution">
    <text evidence="5">The sequence shown here is derived from an EMBL/GenBank/DDBJ whole genome shotgun (WGS) entry which is preliminary data.</text>
</comment>